<keyword evidence="2" id="KW-1185">Reference proteome</keyword>
<dbReference type="OrthoDB" id="4133089at2"/>
<evidence type="ECO:0008006" key="3">
    <source>
        <dbReference type="Google" id="ProtNLM"/>
    </source>
</evidence>
<dbReference type="EMBL" id="AGBF01000035">
    <property type="protein sequence ID" value="EGX59198.1"/>
    <property type="molecule type" value="Genomic_DNA"/>
</dbReference>
<dbReference type="InterPro" id="IPR036691">
    <property type="entry name" value="Endo/exonu/phosph_ase_sf"/>
</dbReference>
<name>G2GBA2_9ACTN</name>
<organism evidence="1 2">
    <name type="scientific">Streptomyces zinciresistens K42</name>
    <dbReference type="NCBI Taxonomy" id="700597"/>
    <lineage>
        <taxon>Bacteria</taxon>
        <taxon>Bacillati</taxon>
        <taxon>Actinomycetota</taxon>
        <taxon>Actinomycetes</taxon>
        <taxon>Kitasatosporales</taxon>
        <taxon>Streptomycetaceae</taxon>
        <taxon>Streptomyces</taxon>
    </lineage>
</organism>
<dbReference type="Proteomes" id="UP000004217">
    <property type="component" value="Unassembled WGS sequence"/>
</dbReference>
<dbReference type="Gene3D" id="3.60.10.10">
    <property type="entry name" value="Endonuclease/exonuclease/phosphatase"/>
    <property type="match status" value="1"/>
</dbReference>
<dbReference type="SUPFAM" id="SSF56219">
    <property type="entry name" value="DNase I-like"/>
    <property type="match status" value="1"/>
</dbReference>
<evidence type="ECO:0000313" key="1">
    <source>
        <dbReference type="EMBL" id="EGX59198.1"/>
    </source>
</evidence>
<evidence type="ECO:0000313" key="2">
    <source>
        <dbReference type="Proteomes" id="UP000004217"/>
    </source>
</evidence>
<sequence length="308" mass="34615">MTKQTDATELDLVGWNILNGGIDGDQEYRRERQIDFLASLQDLDLLWIMEATDWDRGDRFADLADATGLTALPYVTSSNGDGRNHSCMYYRADRLRLVSPSSVLARGALHHGAMRAEFEVNGVRLLALGAHLTYSSPAGRLLEVPHLADYGQKFGDWPEDCVLIQDGNSPDLHDPEPADWSAVPQNLWHRYRKRLGDGSYGGWDTDALQMLLNAGWRDPQDDVPMRRPPTVGYWYENEQVPLHLDQVLVTGRRIEVVDYRTLGAPRSFAPDIPAPDTPGTEFGLTDLSDHLPAHLRIRLHRNPIRTAA</sequence>
<accession>G2GBA2</accession>
<proteinExistence type="predicted"/>
<reference evidence="1 2" key="1">
    <citation type="submission" date="2011-08" db="EMBL/GenBank/DDBJ databases">
        <authorList>
            <person name="Lin Y."/>
            <person name="Hao X."/>
            <person name="Johnstone L."/>
            <person name="Miller S.J."/>
            <person name="Wei G."/>
            <person name="Rensing C."/>
        </authorList>
    </citation>
    <scope>NUCLEOTIDE SEQUENCE [LARGE SCALE GENOMIC DNA]</scope>
    <source>
        <strain evidence="1 2">K42</strain>
    </source>
</reference>
<protein>
    <recommendedName>
        <fullName evidence="3">Endonuclease/exonuclease/phosphatase domain-containing protein</fullName>
    </recommendedName>
</protein>
<dbReference type="AlphaFoldDB" id="G2GBA2"/>
<dbReference type="PATRIC" id="fig|700597.3.peg.2721"/>
<comment type="caution">
    <text evidence="1">The sequence shown here is derived from an EMBL/GenBank/DDBJ whole genome shotgun (WGS) entry which is preliminary data.</text>
</comment>
<gene>
    <name evidence="1" type="ORF">SZN_13881</name>
</gene>
<dbReference type="RefSeq" id="WP_007495329.1">
    <property type="nucleotide sequence ID" value="NZ_AGBF01000035.1"/>
</dbReference>